<dbReference type="PANTHER" id="PTHR22774:SF11">
    <property type="entry name" value="CHOREIN N-TERMINAL DOMAIN-CONTAINING PROTEIN"/>
    <property type="match status" value="1"/>
</dbReference>
<dbReference type="Pfam" id="PF24917">
    <property type="entry name" value="BLTP3A_B"/>
    <property type="match status" value="1"/>
</dbReference>
<dbReference type="InterPro" id="IPR026728">
    <property type="entry name" value="BLTP3A/B"/>
</dbReference>
<protein>
    <submittedName>
        <fullName evidence="3">Jg6398 protein</fullName>
    </submittedName>
</protein>
<keyword evidence="4" id="KW-1185">Reference proteome</keyword>
<feature type="region of interest" description="Disordered" evidence="2">
    <location>
        <begin position="1"/>
        <end position="21"/>
    </location>
</feature>
<dbReference type="EMBL" id="CAKXAJ010025470">
    <property type="protein sequence ID" value="CAH2240145.1"/>
    <property type="molecule type" value="Genomic_DNA"/>
</dbReference>
<keyword evidence="1" id="KW-0175">Coiled coil</keyword>
<evidence type="ECO:0000256" key="2">
    <source>
        <dbReference type="SAM" id="MobiDB-lite"/>
    </source>
</evidence>
<reference evidence="3" key="1">
    <citation type="submission" date="2022-03" db="EMBL/GenBank/DDBJ databases">
        <authorList>
            <person name="Lindestad O."/>
        </authorList>
    </citation>
    <scope>NUCLEOTIDE SEQUENCE</scope>
</reference>
<organism evidence="3 4">
    <name type="scientific">Pararge aegeria aegeria</name>
    <dbReference type="NCBI Taxonomy" id="348720"/>
    <lineage>
        <taxon>Eukaryota</taxon>
        <taxon>Metazoa</taxon>
        <taxon>Ecdysozoa</taxon>
        <taxon>Arthropoda</taxon>
        <taxon>Hexapoda</taxon>
        <taxon>Insecta</taxon>
        <taxon>Pterygota</taxon>
        <taxon>Neoptera</taxon>
        <taxon>Endopterygota</taxon>
        <taxon>Lepidoptera</taxon>
        <taxon>Glossata</taxon>
        <taxon>Ditrysia</taxon>
        <taxon>Papilionoidea</taxon>
        <taxon>Nymphalidae</taxon>
        <taxon>Satyrinae</taxon>
        <taxon>Satyrini</taxon>
        <taxon>Parargina</taxon>
        <taxon>Pararge</taxon>
    </lineage>
</organism>
<dbReference type="AlphaFoldDB" id="A0A8S4RV29"/>
<feature type="coiled-coil region" evidence="1">
    <location>
        <begin position="151"/>
        <end position="229"/>
    </location>
</feature>
<evidence type="ECO:0000313" key="4">
    <source>
        <dbReference type="Proteomes" id="UP000838756"/>
    </source>
</evidence>
<evidence type="ECO:0000313" key="3">
    <source>
        <dbReference type="EMBL" id="CAH2240145.1"/>
    </source>
</evidence>
<dbReference type="OrthoDB" id="43807at2759"/>
<name>A0A8S4RV29_9NEOP</name>
<comment type="caution">
    <text evidence="3">The sequence shown here is derived from an EMBL/GenBank/DDBJ whole genome shotgun (WGS) entry which is preliminary data.</text>
</comment>
<dbReference type="PANTHER" id="PTHR22774">
    <property type="entry name" value="CHOREIN N-TERMINAL DOMAIN-CONTAINING PROTEIN"/>
    <property type="match status" value="1"/>
</dbReference>
<gene>
    <name evidence="3" type="primary">jg6398</name>
    <name evidence="3" type="ORF">PAEG_LOCUS16756</name>
</gene>
<proteinExistence type="predicted"/>
<dbReference type="Proteomes" id="UP000838756">
    <property type="component" value="Unassembled WGS sequence"/>
</dbReference>
<evidence type="ECO:0000256" key="1">
    <source>
        <dbReference type="SAM" id="Coils"/>
    </source>
</evidence>
<accession>A0A8S4RV29</accession>
<sequence>MRARAWSEPKDEEDDILKPREPPRVAARLLRTELPRLLNEKGEPFGLAPYVELLEARIRELSIALNMSTTLALSEFIEDEVIFPPMPLEVLIENVKLHLVEDRPTRSISSPPPQPLDLDLTTLRLTRDTTGVIHLGPPPVSSRTVSPSSPVPQMQEAMEEIQRLNEENEELKKRLATLNRIAEDNRELRAKVEEAAVLRQCAHAAQHEAANLLADKHDLIETVRLLQEQISNNCRSKR</sequence>